<gene>
    <name evidence="3" type="ORF">AF333_01725</name>
</gene>
<protein>
    <submittedName>
        <fullName evidence="3">Transcriptional regulator</fullName>
    </submittedName>
</protein>
<evidence type="ECO:0000313" key="4">
    <source>
        <dbReference type="Proteomes" id="UP000037269"/>
    </source>
</evidence>
<sequence>MHFSEDTPFGVRDGLILEHYGVNELHFDSVKSYRNRFMAVKPNHPWNGLETKEFLYKIGAWGKLRDSGREGLTLAGLLMFSEERVITEVLPHYFLEYRDDTHTFGDERWSDRVTSQDGTWTGNLHDFYFMVMPRLTSGLQVPFQLQGTVRHDETAVHTALREALVNAIVHADYEGERGIVVERERTSFAFSNPGLLRVPISQALEGGVSDLRNPNLCKMFLLIGLGERAGSGLFNIRQTWRDREWEIPQFLQQETPARTTFILRMISVDTQENEEKFRTIGDSYNKKHGSVNKESDSDNIDFKSLNNVLSSFNKENKSLNNEFISYNKEDNSGNKKGNFYNNEMKSLNNVDLADSTDGETDLEEKEGLEGGEGTEEELWKISELARKRKRLSPKVMEEIIVRLCVHRPLRLKELADMLERTPDGLRNNYLAKLLREGRIRLKYPDQVNHPKQAYITVR</sequence>
<evidence type="ECO:0000256" key="2">
    <source>
        <dbReference type="SAM" id="MobiDB-lite"/>
    </source>
</evidence>
<dbReference type="Gene3D" id="3.30.565.60">
    <property type="match status" value="1"/>
</dbReference>
<dbReference type="OrthoDB" id="9768354at2"/>
<feature type="compositionally biased region" description="Acidic residues" evidence="2">
    <location>
        <begin position="354"/>
        <end position="366"/>
    </location>
</feature>
<dbReference type="PATRIC" id="fig|47500.8.peg.446"/>
<evidence type="ECO:0000313" key="3">
    <source>
        <dbReference type="EMBL" id="KON98311.1"/>
    </source>
</evidence>
<dbReference type="AlphaFoldDB" id="A0A0D1XLB3"/>
<keyword evidence="4" id="KW-1185">Reference proteome</keyword>
<evidence type="ECO:0000256" key="1">
    <source>
        <dbReference type="SAM" id="Coils"/>
    </source>
</evidence>
<reference evidence="3 4" key="1">
    <citation type="submission" date="2015-07" db="EMBL/GenBank/DDBJ databases">
        <title>Fjat-14205 dsm 2895.</title>
        <authorList>
            <person name="Liu B."/>
            <person name="Wang J."/>
            <person name="Zhu Y."/>
            <person name="Liu G."/>
            <person name="Chen Q."/>
            <person name="Chen Z."/>
            <person name="Lan J."/>
            <person name="Che J."/>
            <person name="Ge C."/>
            <person name="Shi H."/>
            <person name="Pan Z."/>
            <person name="Liu X."/>
        </authorList>
    </citation>
    <scope>NUCLEOTIDE SEQUENCE [LARGE SCALE GENOMIC DNA]</scope>
    <source>
        <strain evidence="3 4">DSM 2895</strain>
    </source>
</reference>
<dbReference type="PANTHER" id="PTHR30595:SF6">
    <property type="entry name" value="SCHLAFEN ALBA-2 DOMAIN-CONTAINING PROTEIN"/>
    <property type="match status" value="1"/>
</dbReference>
<dbReference type="InterPro" id="IPR038475">
    <property type="entry name" value="RecG_C_sf"/>
</dbReference>
<accession>A0A0D1XLB3</accession>
<dbReference type="STRING" id="47500.AF333_01725"/>
<feature type="region of interest" description="Disordered" evidence="2">
    <location>
        <begin position="349"/>
        <end position="374"/>
    </location>
</feature>
<comment type="caution">
    <text evidence="3">The sequence shown here is derived from an EMBL/GenBank/DDBJ whole genome shotgun (WGS) entry which is preliminary data.</text>
</comment>
<dbReference type="Proteomes" id="UP000037269">
    <property type="component" value="Unassembled WGS sequence"/>
</dbReference>
<name>A0A0D1XLB3_ANEMI</name>
<dbReference type="EMBL" id="LGUG01000004">
    <property type="protein sequence ID" value="KON98311.1"/>
    <property type="molecule type" value="Genomic_DNA"/>
</dbReference>
<dbReference type="Pfam" id="PF13749">
    <property type="entry name" value="HATPase_c_4"/>
    <property type="match status" value="1"/>
</dbReference>
<dbReference type="PANTHER" id="PTHR30595">
    <property type="entry name" value="GLPR-RELATED TRANSCRIPTIONAL REPRESSOR"/>
    <property type="match status" value="1"/>
</dbReference>
<organism evidence="3 4">
    <name type="scientific">Aneurinibacillus migulanus</name>
    <name type="common">Bacillus migulanus</name>
    <dbReference type="NCBI Taxonomy" id="47500"/>
    <lineage>
        <taxon>Bacteria</taxon>
        <taxon>Bacillati</taxon>
        <taxon>Bacillota</taxon>
        <taxon>Bacilli</taxon>
        <taxon>Bacillales</taxon>
        <taxon>Paenibacillaceae</taxon>
        <taxon>Aneurinibacillus group</taxon>
        <taxon>Aneurinibacillus</taxon>
    </lineage>
</organism>
<feature type="coiled-coil region" evidence="1">
    <location>
        <begin position="302"/>
        <end position="329"/>
    </location>
</feature>
<keyword evidence="1" id="KW-0175">Coiled coil</keyword>
<proteinExistence type="predicted"/>